<feature type="domain" description="Clusterin C-terminal" evidence="11">
    <location>
        <begin position="231"/>
        <end position="448"/>
    </location>
</feature>
<comment type="subcellular location">
    <subcellularLocation>
        <location evidence="1">Secreted</location>
    </subcellularLocation>
</comment>
<keyword evidence="5" id="KW-1015">Disulfide bond</keyword>
<evidence type="ECO:0000256" key="4">
    <source>
        <dbReference type="ARBA" id="ARBA00022729"/>
    </source>
</evidence>
<evidence type="ECO:0000256" key="7">
    <source>
        <dbReference type="RuleBase" id="RU000629"/>
    </source>
</evidence>
<dbReference type="SMART" id="SM00035">
    <property type="entry name" value="CLa"/>
    <property type="match status" value="1"/>
</dbReference>
<dbReference type="InterPro" id="IPR016014">
    <property type="entry name" value="Clusterin_N"/>
</dbReference>
<evidence type="ECO:0000259" key="10">
    <source>
        <dbReference type="SMART" id="SM00030"/>
    </source>
</evidence>
<dbReference type="Pfam" id="PF01093">
    <property type="entry name" value="Clusterin"/>
    <property type="match status" value="1"/>
</dbReference>
<organism evidence="12 13">
    <name type="scientific">Geotrypetes seraphini</name>
    <name type="common">Gaboon caecilian</name>
    <name type="synonym">Caecilia seraphini</name>
    <dbReference type="NCBI Taxonomy" id="260995"/>
    <lineage>
        <taxon>Eukaryota</taxon>
        <taxon>Metazoa</taxon>
        <taxon>Chordata</taxon>
        <taxon>Craniata</taxon>
        <taxon>Vertebrata</taxon>
        <taxon>Euteleostomi</taxon>
        <taxon>Amphibia</taxon>
        <taxon>Gymnophiona</taxon>
        <taxon>Geotrypetes</taxon>
    </lineage>
</organism>
<dbReference type="OrthoDB" id="9018825at2759"/>
<name>A0A6P8QD95_GEOSA</name>
<dbReference type="FunCoup" id="A0A6P8QD95">
    <property type="interactions" value="971"/>
</dbReference>
<dbReference type="GO" id="GO:0005615">
    <property type="term" value="C:extracellular space"/>
    <property type="evidence" value="ECO:0007669"/>
    <property type="project" value="TreeGrafter"/>
</dbReference>
<dbReference type="InterPro" id="IPR000753">
    <property type="entry name" value="Clusterin-like"/>
</dbReference>
<dbReference type="PANTHER" id="PTHR10970:SF1">
    <property type="entry name" value="CLUSTERIN"/>
    <property type="match status" value="1"/>
</dbReference>
<evidence type="ECO:0000313" key="13">
    <source>
        <dbReference type="RefSeq" id="XP_033794384.1"/>
    </source>
</evidence>
<keyword evidence="6" id="KW-0325">Glycoprotein</keyword>
<proteinExistence type="inferred from homology"/>
<comment type="similarity">
    <text evidence="2 7">Belongs to the clusterin family.</text>
</comment>
<protein>
    <recommendedName>
        <fullName evidence="7">Clusterin</fullName>
    </recommendedName>
</protein>
<dbReference type="InterPro" id="IPR016015">
    <property type="entry name" value="Clusterin_C"/>
</dbReference>
<evidence type="ECO:0000256" key="6">
    <source>
        <dbReference type="ARBA" id="ARBA00023180"/>
    </source>
</evidence>
<evidence type="ECO:0000256" key="3">
    <source>
        <dbReference type="ARBA" id="ARBA00022525"/>
    </source>
</evidence>
<evidence type="ECO:0000256" key="2">
    <source>
        <dbReference type="ARBA" id="ARBA00010069"/>
    </source>
</evidence>
<dbReference type="SMART" id="SM00030">
    <property type="entry name" value="CLb"/>
    <property type="match status" value="1"/>
</dbReference>
<dbReference type="AlphaFoldDB" id="A0A6P8QD95"/>
<feature type="signal peptide" evidence="9">
    <location>
        <begin position="1"/>
        <end position="19"/>
    </location>
</feature>
<dbReference type="GO" id="GO:0032436">
    <property type="term" value="P:positive regulation of proteasomal ubiquitin-dependent protein catabolic process"/>
    <property type="evidence" value="ECO:0007669"/>
    <property type="project" value="TreeGrafter"/>
</dbReference>
<sequence>MAFCLSFLLVGLLLTLSEALVSPETLKKMSVEGSRYINAEIENAVNGVKKMKSLMDQADKDHQDILRTIEETKKKKREALKLAKDSEQQLTERQEVCNETMLALWEECKPCLKQNCVKFYSKICRSGLGLLGRRFEGFLNRSSPFSIWVNGERLDTLTEEDKQQEERFEDLEESYSIMDDGIDSIFQNSMKTFSNMQSLFKSPFMGGFRESMRAPFSLPRFQFPFAESSFDRMDRPSFFQRDFHGSFHNLFEMPQRMMENIHPFMGRPSQWLNTEELFAENENVTDNRMVCKELRRNSAGCLKMREKCEKCKEILSVDCSGKRNWQREMQEQFEDSMRLAEKFTNLYGDLLQKFQEEMLNATSILDHLNEQFGWVAKLANITENSNGIFQVSSALISRTKTDEGVSDTTVTVQFFDSEPLTFTVPGDIPFEDPKFTDFIVEEALKNFKKGVITA</sequence>
<dbReference type="CTD" id="1191"/>
<dbReference type="PANTHER" id="PTHR10970">
    <property type="entry name" value="CLUSTERIN"/>
    <property type="match status" value="1"/>
</dbReference>
<feature type="coiled-coil region" evidence="8">
    <location>
        <begin position="55"/>
        <end position="93"/>
    </location>
</feature>
<dbReference type="RefSeq" id="XP_033794384.1">
    <property type="nucleotide sequence ID" value="XM_033938493.1"/>
</dbReference>
<dbReference type="KEGG" id="gsh:117357636"/>
<dbReference type="GeneID" id="117357636"/>
<gene>
    <name evidence="13" type="primary">CLU</name>
</gene>
<accession>A0A6P8QD95</accession>
<keyword evidence="4 9" id="KW-0732">Signal</keyword>
<reference evidence="13" key="1">
    <citation type="submission" date="2025-08" db="UniProtKB">
        <authorList>
            <consortium name="RefSeq"/>
        </authorList>
    </citation>
    <scope>IDENTIFICATION</scope>
</reference>
<dbReference type="InParanoid" id="A0A6P8QD95"/>
<evidence type="ECO:0000256" key="5">
    <source>
        <dbReference type="ARBA" id="ARBA00023157"/>
    </source>
</evidence>
<evidence type="ECO:0000256" key="1">
    <source>
        <dbReference type="ARBA" id="ARBA00004613"/>
    </source>
</evidence>
<keyword evidence="12" id="KW-1185">Reference proteome</keyword>
<evidence type="ECO:0000259" key="11">
    <source>
        <dbReference type="SMART" id="SM00035"/>
    </source>
</evidence>
<dbReference type="Proteomes" id="UP000515159">
    <property type="component" value="Chromosome 3"/>
</dbReference>
<dbReference type="GO" id="GO:0042981">
    <property type="term" value="P:regulation of apoptotic process"/>
    <property type="evidence" value="ECO:0007669"/>
    <property type="project" value="TreeGrafter"/>
</dbReference>
<feature type="chain" id="PRO_5027565374" description="Clusterin" evidence="9">
    <location>
        <begin position="20"/>
        <end position="454"/>
    </location>
</feature>
<evidence type="ECO:0000313" key="12">
    <source>
        <dbReference type="Proteomes" id="UP000515159"/>
    </source>
</evidence>
<keyword evidence="3" id="KW-0964">Secreted</keyword>
<dbReference type="GO" id="GO:0005634">
    <property type="term" value="C:nucleus"/>
    <property type="evidence" value="ECO:0007669"/>
    <property type="project" value="TreeGrafter"/>
</dbReference>
<evidence type="ECO:0000256" key="8">
    <source>
        <dbReference type="SAM" id="Coils"/>
    </source>
</evidence>
<dbReference type="GO" id="GO:0051787">
    <property type="term" value="F:misfolded protein binding"/>
    <property type="evidence" value="ECO:0007669"/>
    <property type="project" value="TreeGrafter"/>
</dbReference>
<feature type="domain" description="Clusterin N-terminal" evidence="10">
    <location>
        <begin position="18"/>
        <end position="225"/>
    </location>
</feature>
<keyword evidence="8" id="KW-0175">Coiled coil</keyword>
<evidence type="ECO:0000256" key="9">
    <source>
        <dbReference type="SAM" id="SignalP"/>
    </source>
</evidence>